<proteinExistence type="predicted"/>
<comment type="caution">
    <text evidence="1">The sequence shown here is derived from an EMBL/GenBank/DDBJ whole genome shotgun (WGS) entry which is preliminary data.</text>
</comment>
<accession>A0A0F9JZQ5</accession>
<dbReference type="EMBL" id="LAZR01014920">
    <property type="protein sequence ID" value="KKM15383.1"/>
    <property type="molecule type" value="Genomic_DNA"/>
</dbReference>
<dbReference type="AlphaFoldDB" id="A0A0F9JZQ5"/>
<sequence>MSKTIKAACLVLVLGFVGCGETDAQRKVEGKKIRYWAQSNGGGIYSVEYRDWRGELNDFKNSDGEIVAAKAEYAPSGHARLIEYYKHGVLHDPGNGEAAQFRRGGQRGHYQEGKLHNPSPEVSAWTWDRHERNYTHGLMNNTPMGKPAQTRLQSDGTLYETRYCVDGKLSDYGEIPAIQEYWGDGSGRVKKYQRWSNGVFQGGEFKWMSEEQDCIGALSRHTAHGSMIFYTTGD</sequence>
<evidence type="ECO:0000313" key="1">
    <source>
        <dbReference type="EMBL" id="KKM15383.1"/>
    </source>
</evidence>
<reference evidence="1" key="1">
    <citation type="journal article" date="2015" name="Nature">
        <title>Complex archaea that bridge the gap between prokaryotes and eukaryotes.</title>
        <authorList>
            <person name="Spang A."/>
            <person name="Saw J.H."/>
            <person name="Jorgensen S.L."/>
            <person name="Zaremba-Niedzwiedzka K."/>
            <person name="Martijn J."/>
            <person name="Lind A.E."/>
            <person name="van Eijk R."/>
            <person name="Schleper C."/>
            <person name="Guy L."/>
            <person name="Ettema T.J."/>
        </authorList>
    </citation>
    <scope>NUCLEOTIDE SEQUENCE</scope>
</reference>
<protein>
    <submittedName>
        <fullName evidence="1">Uncharacterized protein</fullName>
    </submittedName>
</protein>
<name>A0A0F9JZQ5_9ZZZZ</name>
<dbReference type="PROSITE" id="PS51257">
    <property type="entry name" value="PROKAR_LIPOPROTEIN"/>
    <property type="match status" value="1"/>
</dbReference>
<gene>
    <name evidence="1" type="ORF">LCGC14_1696690</name>
</gene>
<organism evidence="1">
    <name type="scientific">marine sediment metagenome</name>
    <dbReference type="NCBI Taxonomy" id="412755"/>
    <lineage>
        <taxon>unclassified sequences</taxon>
        <taxon>metagenomes</taxon>
        <taxon>ecological metagenomes</taxon>
    </lineage>
</organism>